<dbReference type="VEuPathDB" id="FungiDB:YALI0_D13508g"/>
<evidence type="ECO:0000313" key="5">
    <source>
        <dbReference type="Proteomes" id="UP000256601"/>
    </source>
</evidence>
<dbReference type="KEGG" id="yli:2910828"/>
<dbReference type="Proteomes" id="UP000256601">
    <property type="component" value="Unassembled WGS sequence"/>
</dbReference>
<dbReference type="InterPro" id="IPR040213">
    <property type="entry name" value="GIR2-like"/>
</dbReference>
<dbReference type="OrthoDB" id="277175at2759"/>
<dbReference type="Proteomes" id="UP000182444">
    <property type="component" value="Chromosome 1D"/>
</dbReference>
<dbReference type="EMBL" id="CP017556">
    <property type="protein sequence ID" value="AOW04017.1"/>
    <property type="molecule type" value="Genomic_DNA"/>
</dbReference>
<dbReference type="Pfam" id="PF05773">
    <property type="entry name" value="RWD"/>
    <property type="match status" value="1"/>
</dbReference>
<dbReference type="VEuPathDB" id="FungiDB:YALI1_D16679g"/>
<protein>
    <submittedName>
        <fullName evidence="3">RWD domain-domain-containing protein</fullName>
    </submittedName>
</protein>
<dbReference type="GO" id="GO:0034198">
    <property type="term" value="P:cellular response to amino acid starvation"/>
    <property type="evidence" value="ECO:0007669"/>
    <property type="project" value="EnsemblFungi"/>
</dbReference>
<dbReference type="PROSITE" id="PS50908">
    <property type="entry name" value="RWD"/>
    <property type="match status" value="1"/>
</dbReference>
<dbReference type="GO" id="GO:0004860">
    <property type="term" value="F:protein kinase inhibitor activity"/>
    <property type="evidence" value="ECO:0007669"/>
    <property type="project" value="EnsemblFungi"/>
</dbReference>
<reference evidence="3 5" key="2">
    <citation type="submission" date="2018-07" db="EMBL/GenBank/DDBJ databases">
        <title>Draft Genome Assemblies for Five Robust Yarrowia lipolytica Strains Exhibiting High Lipid Production and Pentose Sugar Utilization and Sugar Alcohol Secretion from Undetoxified Lignocellulosic Biomass Hydrolysates.</title>
        <authorList>
            <consortium name="DOE Joint Genome Institute"/>
            <person name="Walker C."/>
            <person name="Ryu S."/>
            <person name="Na H."/>
            <person name="Zane M."/>
            <person name="LaButti K."/>
            <person name="Lipzen A."/>
            <person name="Haridas S."/>
            <person name="Barry K."/>
            <person name="Grigoriev I.V."/>
            <person name="Quarterman J."/>
            <person name="Slininger P."/>
            <person name="Dien B."/>
            <person name="Trinh C.T."/>
        </authorList>
    </citation>
    <scope>NUCLEOTIDE SEQUENCE [LARGE SCALE GENOMIC DNA]</scope>
    <source>
        <strain evidence="3 5">YB392</strain>
    </source>
</reference>
<evidence type="ECO:0000313" key="3">
    <source>
        <dbReference type="EMBL" id="RDW22650.1"/>
    </source>
</evidence>
<name>A0A1D8NEF4_YARLL</name>
<gene>
    <name evidence="3" type="ORF">B0I71DRAFT_137233</name>
    <name evidence="2" type="ORF">YALI1_D16679g</name>
</gene>
<dbReference type="PANTHER" id="PTHR12292">
    <property type="entry name" value="RWD DOMAIN-CONTAINING PROTEIN"/>
    <property type="match status" value="1"/>
</dbReference>
<sequence length="223" mass="25067">MDPLEEQQQELEVLQSIYPEEITVLDPSTYTIDIGLDVQPKGQCVELHVKYPKDYPEVVPVIRIVRGQAAEEDYDSDEEEVEETLDYEGEPVFLDAEDYAELTSKMQEVAEENVGMASVFAIASSLKDEAEELHASKVRSNEQKLEQARKAVEDEEQKKFVGTPVTPESFAEWRKGFRAEMGLDNIEAEKVKARGGKMTGKEIFEKGLGGEEEEEDMAGLALE</sequence>
<organism evidence="2 4">
    <name type="scientific">Yarrowia lipolytica</name>
    <name type="common">Candida lipolytica</name>
    <dbReference type="NCBI Taxonomy" id="4952"/>
    <lineage>
        <taxon>Eukaryota</taxon>
        <taxon>Fungi</taxon>
        <taxon>Dikarya</taxon>
        <taxon>Ascomycota</taxon>
        <taxon>Saccharomycotina</taxon>
        <taxon>Dipodascomycetes</taxon>
        <taxon>Dipodascales</taxon>
        <taxon>Dipodascales incertae sedis</taxon>
        <taxon>Yarrowia</taxon>
    </lineage>
</organism>
<proteinExistence type="predicted"/>
<dbReference type="Gene3D" id="3.10.110.10">
    <property type="entry name" value="Ubiquitin Conjugating Enzyme"/>
    <property type="match status" value="1"/>
</dbReference>
<dbReference type="GO" id="GO:0031333">
    <property type="term" value="P:negative regulation of protein-containing complex assembly"/>
    <property type="evidence" value="ECO:0007669"/>
    <property type="project" value="EnsemblFungi"/>
</dbReference>
<dbReference type="InterPro" id="IPR032378">
    <property type="entry name" value="ZC3H15/TMA46_C"/>
</dbReference>
<dbReference type="eggNOG" id="KOG4018">
    <property type="taxonomic scope" value="Eukaryota"/>
</dbReference>
<dbReference type="GO" id="GO:1903833">
    <property type="term" value="P:positive regulation of cellular response to amino acid starvation"/>
    <property type="evidence" value="ECO:0007669"/>
    <property type="project" value="EnsemblFungi"/>
</dbReference>
<dbReference type="Pfam" id="PF16543">
    <property type="entry name" value="DFRP_C"/>
    <property type="match status" value="1"/>
</dbReference>
<evidence type="ECO:0000313" key="4">
    <source>
        <dbReference type="Proteomes" id="UP000182444"/>
    </source>
</evidence>
<evidence type="ECO:0000313" key="2">
    <source>
        <dbReference type="EMBL" id="AOW04017.1"/>
    </source>
</evidence>
<dbReference type="AlphaFoldDB" id="A0A1D8NEF4"/>
<dbReference type="OMA" id="QWDEHKK"/>
<reference evidence="2 4" key="1">
    <citation type="journal article" date="2016" name="PLoS ONE">
        <title>Sequence Assembly of Yarrowia lipolytica Strain W29/CLIB89 Shows Transposable Element Diversity.</title>
        <authorList>
            <person name="Magnan C."/>
            <person name="Yu J."/>
            <person name="Chang I."/>
            <person name="Jahn E."/>
            <person name="Kanomata Y."/>
            <person name="Wu J."/>
            <person name="Zeller M."/>
            <person name="Oakes M."/>
            <person name="Baldi P."/>
            <person name="Sandmeyer S."/>
        </authorList>
    </citation>
    <scope>NUCLEOTIDE SEQUENCE [LARGE SCALE GENOMIC DNA]</scope>
    <source>
        <strain evidence="2">CLIB89</strain>
        <strain evidence="4">CLIB89(W29)</strain>
    </source>
</reference>
<evidence type="ECO:0000259" key="1">
    <source>
        <dbReference type="PROSITE" id="PS50908"/>
    </source>
</evidence>
<dbReference type="GeneID" id="2910828"/>
<dbReference type="RefSeq" id="XP_502790.1">
    <property type="nucleotide sequence ID" value="XM_502790.1"/>
</dbReference>
<feature type="domain" description="RWD" evidence="1">
    <location>
        <begin position="9"/>
        <end position="133"/>
    </location>
</feature>
<dbReference type="SMART" id="SM00591">
    <property type="entry name" value="RWD"/>
    <property type="match status" value="1"/>
</dbReference>
<dbReference type="EMBL" id="KZ859181">
    <property type="protein sequence ID" value="RDW22650.1"/>
    <property type="molecule type" value="Genomic_DNA"/>
</dbReference>
<dbReference type="InterPro" id="IPR006575">
    <property type="entry name" value="RWD_dom"/>
</dbReference>
<accession>A0A1D8NEF4</accession>
<dbReference type="GO" id="GO:0002181">
    <property type="term" value="P:cytoplasmic translation"/>
    <property type="evidence" value="ECO:0007669"/>
    <property type="project" value="EnsemblFungi"/>
</dbReference>
<dbReference type="SUPFAM" id="SSF54495">
    <property type="entry name" value="UBC-like"/>
    <property type="match status" value="1"/>
</dbReference>
<dbReference type="InterPro" id="IPR016135">
    <property type="entry name" value="UBQ-conjugating_enzyme/RWD"/>
</dbReference>